<evidence type="ECO:0000256" key="5">
    <source>
        <dbReference type="ARBA" id="ARBA00022884"/>
    </source>
</evidence>
<dbReference type="PaxDb" id="1148-1652247"/>
<keyword evidence="2" id="KW-0436">Ligase</keyword>
<evidence type="ECO:0000256" key="6">
    <source>
        <dbReference type="ARBA" id="ARBA00022917"/>
    </source>
</evidence>
<evidence type="ECO:0000256" key="8">
    <source>
        <dbReference type="PROSITE-ProRule" id="PRU00182"/>
    </source>
</evidence>
<dbReference type="FunFam" id="3.10.290.10:FF:000022">
    <property type="entry name" value="Tyrosine--tRNA ligase"/>
    <property type="match status" value="1"/>
</dbReference>
<evidence type="ECO:0000313" key="11">
    <source>
        <dbReference type="Proteomes" id="UP000001425"/>
    </source>
</evidence>
<dbReference type="GO" id="GO:0004812">
    <property type="term" value="F:aminoacyl-tRNA ligase activity"/>
    <property type="evidence" value="ECO:0007669"/>
    <property type="project" value="UniProtKB-KW"/>
</dbReference>
<keyword evidence="7 10" id="KW-0030">Aminoacyl-tRNA synthetase</keyword>
<dbReference type="Proteomes" id="UP000001425">
    <property type="component" value="Chromosome"/>
</dbReference>
<feature type="domain" description="Tyrosine--tRNA ligase SYY-like C-terminal" evidence="9">
    <location>
        <begin position="12"/>
        <end position="73"/>
    </location>
</feature>
<evidence type="ECO:0000256" key="3">
    <source>
        <dbReference type="ARBA" id="ARBA00022741"/>
    </source>
</evidence>
<keyword evidence="3" id="KW-0547">Nucleotide-binding</keyword>
<dbReference type="InterPro" id="IPR054608">
    <property type="entry name" value="SYY-like_C"/>
</dbReference>
<dbReference type="InParanoid" id="P73144"/>
<evidence type="ECO:0000256" key="4">
    <source>
        <dbReference type="ARBA" id="ARBA00022840"/>
    </source>
</evidence>
<name>P73144_SYNY3</name>
<dbReference type="InterPro" id="IPR036986">
    <property type="entry name" value="S4_RNA-bd_sf"/>
</dbReference>
<proteinExistence type="predicted"/>
<dbReference type="KEGG" id="syn:ssr1720"/>
<keyword evidence="11" id="KW-1185">Reference proteome</keyword>
<dbReference type="AlphaFoldDB" id="P73144"/>
<dbReference type="Pfam" id="PF22421">
    <property type="entry name" value="SYY_C-terminal"/>
    <property type="match status" value="1"/>
</dbReference>
<dbReference type="IntAct" id="P73144">
    <property type="interactions" value="1"/>
</dbReference>
<dbReference type="GO" id="GO:0006412">
    <property type="term" value="P:translation"/>
    <property type="evidence" value="ECO:0007669"/>
    <property type="project" value="UniProtKB-KW"/>
</dbReference>
<gene>
    <name evidence="10" type="primary">tyrS</name>
</gene>
<dbReference type="PIR" id="S75256">
    <property type="entry name" value="S75256"/>
</dbReference>
<sequence length="78" mass="8585">MPEFSLAEITFPVKLAYLLSASGLCPSSSEGRRQIKGGAVRLDGDRLGDVNQEYQKPQDLDGKVLQVGKKKFIRFTAN</sequence>
<keyword evidence="6" id="KW-0648">Protein biosynthesis</keyword>
<reference evidence="10 11" key="2">
    <citation type="journal article" date="1996" name="DNA Res.">
        <title>Sequence analysis of the genome of the unicellular cyanobacterium Synechocystis sp. strain PCC6803. II. Sequence determination of the entire genome and assignment of potential protein-coding regions.</title>
        <authorList>
            <person name="Kaneko T."/>
            <person name="Sato S."/>
            <person name="Kotani H."/>
            <person name="Tanaka A."/>
            <person name="Asamizu E."/>
            <person name="Nakamura Y."/>
            <person name="Miyajima N."/>
            <person name="Hirosawa M."/>
            <person name="Sugiura M."/>
            <person name="Sasamoto S."/>
            <person name="Kimura T."/>
            <person name="Hosouchi T."/>
            <person name="Matsuno A."/>
            <person name="Muraki A."/>
            <person name="Nakazaki N."/>
            <person name="Naruo K."/>
            <person name="Okumura S."/>
            <person name="Shimpo S."/>
            <person name="Takeuchi C."/>
            <person name="Wada T."/>
            <person name="Watanabe A."/>
            <person name="Yamada M."/>
            <person name="Yasuda M."/>
            <person name="Tabata S."/>
        </authorList>
    </citation>
    <scope>NUCLEOTIDE SEQUENCE [LARGE SCALE GENOMIC DNA]</scope>
    <source>
        <strain evidence="11">ATCC 27184 / PCC 6803 / Kazusa</strain>
    </source>
</reference>
<dbReference type="eggNOG" id="COG0162">
    <property type="taxonomic scope" value="Bacteria"/>
</dbReference>
<keyword evidence="1" id="KW-0963">Cytoplasm</keyword>
<evidence type="ECO:0000259" key="9">
    <source>
        <dbReference type="Pfam" id="PF22421"/>
    </source>
</evidence>
<keyword evidence="4" id="KW-0067">ATP-binding</keyword>
<evidence type="ECO:0000313" key="10">
    <source>
        <dbReference type="EMBL" id="BAA17170.1"/>
    </source>
</evidence>
<dbReference type="GO" id="GO:0003723">
    <property type="term" value="F:RNA binding"/>
    <property type="evidence" value="ECO:0007669"/>
    <property type="project" value="UniProtKB-KW"/>
</dbReference>
<keyword evidence="5 8" id="KW-0694">RNA-binding</keyword>
<dbReference type="EnsemblBacteria" id="BAA17170">
    <property type="protein sequence ID" value="BAA17170"/>
    <property type="gene ID" value="BAA17170"/>
</dbReference>
<dbReference type="STRING" id="1148.gene:10498033"/>
<organism evidence="10 11">
    <name type="scientific">Synechocystis sp. (strain ATCC 27184 / PCC 6803 / Kazusa)</name>
    <dbReference type="NCBI Taxonomy" id="1111708"/>
    <lineage>
        <taxon>Bacteria</taxon>
        <taxon>Bacillati</taxon>
        <taxon>Cyanobacteriota</taxon>
        <taxon>Cyanophyceae</taxon>
        <taxon>Synechococcales</taxon>
        <taxon>Merismopediaceae</taxon>
        <taxon>Synechocystis</taxon>
    </lineage>
</organism>
<evidence type="ECO:0000256" key="7">
    <source>
        <dbReference type="ARBA" id="ARBA00023146"/>
    </source>
</evidence>
<evidence type="ECO:0000256" key="1">
    <source>
        <dbReference type="ARBA" id="ARBA00022490"/>
    </source>
</evidence>
<evidence type="ECO:0000256" key="2">
    <source>
        <dbReference type="ARBA" id="ARBA00022598"/>
    </source>
</evidence>
<dbReference type="Gene3D" id="3.10.290.10">
    <property type="entry name" value="RNA-binding S4 domain"/>
    <property type="match status" value="1"/>
</dbReference>
<protein>
    <submittedName>
        <fullName evidence="10">Tyrosyl tRNA synthetase</fullName>
    </submittedName>
</protein>
<reference evidence="10 11" key="1">
    <citation type="journal article" date="1995" name="DNA Res.">
        <title>Sequence analysis of the genome of the unicellular cyanobacterium Synechocystis sp. strain PCC6803. I. Sequence features in the 1 Mb region from map positions 64% to 92% of the genome.</title>
        <authorList>
            <person name="Kaneko T."/>
            <person name="Tanaka A."/>
            <person name="Sato S."/>
            <person name="Kotani H."/>
            <person name="Sazuka T."/>
            <person name="Miyajima N."/>
            <person name="Sugiura M."/>
            <person name="Tabata S."/>
        </authorList>
    </citation>
    <scope>NUCLEOTIDE SEQUENCE [LARGE SCALE GENOMIC DNA]</scope>
    <source>
        <strain evidence="11">ATCC 27184 / PCC 6803 / Kazusa</strain>
    </source>
</reference>
<dbReference type="PROSITE" id="PS50889">
    <property type="entry name" value="S4"/>
    <property type="match status" value="1"/>
</dbReference>
<accession>P73144</accession>
<dbReference type="EMBL" id="BA000022">
    <property type="protein sequence ID" value="BAA17170.1"/>
    <property type="molecule type" value="Genomic_DNA"/>
</dbReference>
<dbReference type="SUPFAM" id="SSF55174">
    <property type="entry name" value="Alpha-L RNA-binding motif"/>
    <property type="match status" value="1"/>
</dbReference>
<dbReference type="GO" id="GO:0005524">
    <property type="term" value="F:ATP binding"/>
    <property type="evidence" value="ECO:0007669"/>
    <property type="project" value="UniProtKB-KW"/>
</dbReference>
<dbReference type="SMR" id="P73144"/>